<dbReference type="InterPro" id="IPR036689">
    <property type="entry name" value="ESAT-6-like_sf"/>
</dbReference>
<protein>
    <recommendedName>
        <fullName evidence="3">WXG100 family type VII secretion target</fullName>
    </recommendedName>
</protein>
<dbReference type="AlphaFoldDB" id="A0A5R8P4G1"/>
<evidence type="ECO:0000313" key="2">
    <source>
        <dbReference type="Proteomes" id="UP000308349"/>
    </source>
</evidence>
<dbReference type="RefSeq" id="WP_138459209.1">
    <property type="nucleotide sequence ID" value="NZ_VBUU01000062.1"/>
</dbReference>
<organism evidence="1 2">
    <name type="scientific">Nocardia cyriacigeorgica</name>
    <dbReference type="NCBI Taxonomy" id="135487"/>
    <lineage>
        <taxon>Bacteria</taxon>
        <taxon>Bacillati</taxon>
        <taxon>Actinomycetota</taxon>
        <taxon>Actinomycetes</taxon>
        <taxon>Mycobacteriales</taxon>
        <taxon>Nocardiaceae</taxon>
        <taxon>Nocardia</taxon>
    </lineage>
</organism>
<name>A0A5R8P4G1_9NOCA</name>
<gene>
    <name evidence="1" type="ORF">FEK35_30755</name>
</gene>
<dbReference type="Gene3D" id="1.10.287.1060">
    <property type="entry name" value="ESAT-6-like"/>
    <property type="match status" value="1"/>
</dbReference>
<dbReference type="Proteomes" id="UP000308349">
    <property type="component" value="Unassembled WGS sequence"/>
</dbReference>
<proteinExistence type="predicted"/>
<dbReference type="OrthoDB" id="3296722at2"/>
<dbReference type="EMBL" id="VBUU01000062">
    <property type="protein sequence ID" value="TLF92299.1"/>
    <property type="molecule type" value="Genomic_DNA"/>
</dbReference>
<comment type="caution">
    <text evidence="1">The sequence shown here is derived from an EMBL/GenBank/DDBJ whole genome shotgun (WGS) entry which is preliminary data.</text>
</comment>
<accession>A0A5R8P4G1</accession>
<dbReference type="SUPFAM" id="SSF140453">
    <property type="entry name" value="EsxAB dimer-like"/>
    <property type="match status" value="1"/>
</dbReference>
<evidence type="ECO:0008006" key="3">
    <source>
        <dbReference type="Google" id="ProtNLM"/>
    </source>
</evidence>
<evidence type="ECO:0000313" key="1">
    <source>
        <dbReference type="EMBL" id="TLF92299.1"/>
    </source>
</evidence>
<sequence length="362" mass="36929">MSIDTKIEGDPASIRASAAWLRDTLGGQLTTAVNDLDKVRGLAESGWDGESGDAFVTKTREAATKASTFLTEVQKYATALETLAGQVQQAQLDMSTVRTHATEAGLTLTGTTIEKPSDDDATKIAAYSTVSAEAEKVRDTEKFWGTTWNNMVNDVKDKWFLVIGDMINGAAGVIAARHASKLLQSASSASRLATALMDDARFAPVGSPREVVYRNMHFARDFSGTATALNEQASNAKTKSAKIGFRVGGALAVAGVVYDIHNGKPVEQAIVSGAAGFGASVAAGAATGAIIGSVFPGVGNVAGAAVGTVVGAGAGLFTSGAVDALYQDGLSVGSAINGGIDAFEATGDAIGGGVSKAWNALF</sequence>
<reference evidence="1 2" key="1">
    <citation type="submission" date="2019-05" db="EMBL/GenBank/DDBJ databases">
        <title>Genomes sequences of two Nocardia cyriacigeorgica environmental isolates, type strains Nocardia asteroides ATCC 19247 and Nocardia cyriacigeorgica DSM 44484.</title>
        <authorList>
            <person name="Vautrin F."/>
            <person name="Bergeron E."/>
            <person name="Dubost A."/>
            <person name="Abrouk D."/>
            <person name="Rodriguez Nava V."/>
            <person name="Pujic P."/>
        </authorList>
    </citation>
    <scope>NUCLEOTIDE SEQUENCE [LARGE SCALE GENOMIC DNA]</scope>
    <source>
        <strain evidence="1 2">EML 1456</strain>
    </source>
</reference>